<comment type="caution">
    <text evidence="1">The sequence shown here is derived from an EMBL/GenBank/DDBJ whole genome shotgun (WGS) entry which is preliminary data.</text>
</comment>
<name>A0ACB8EGT6_9SAUR</name>
<protein>
    <submittedName>
        <fullName evidence="1">Uncharacterized protein</fullName>
    </submittedName>
</protein>
<proteinExistence type="predicted"/>
<sequence length="243" mass="27423">MSEEFTALLDTSLFYYKTSLFSLERIKDGMIGDSAASEFVECTGLNRRPFHLVGTSLGGMVAGVYAALYPSDVYCLSLLCPAGLRYPTDNDFVKHLRELEKSKNYNDNPLAPVTIKQSEETLKLLFHRVPLKPTKQIVQGLIDDRKPHIPFFIKCFLDFTSVESRYSLQDHLSRIIAPTQVIWGENDKMLDPAGGKIFASAMPSCQVHMLDRCGHFIVLERPRKSAKLIFEFHASVCGIQKNK</sequence>
<gene>
    <name evidence="1" type="ORF">K3G42_009990</name>
</gene>
<reference evidence="1" key="1">
    <citation type="submission" date="2021-08" db="EMBL/GenBank/DDBJ databases">
        <title>The first chromosome-level gecko genome reveals the dynamic sex chromosomes of Neotropical dwarf geckos (Sphaerodactylidae: Sphaerodactylus).</title>
        <authorList>
            <person name="Pinto B.J."/>
            <person name="Keating S.E."/>
            <person name="Gamble T."/>
        </authorList>
    </citation>
    <scope>NUCLEOTIDE SEQUENCE</scope>
    <source>
        <strain evidence="1">TG3544</strain>
    </source>
</reference>
<organism evidence="1 2">
    <name type="scientific">Sphaerodactylus townsendi</name>
    <dbReference type="NCBI Taxonomy" id="933632"/>
    <lineage>
        <taxon>Eukaryota</taxon>
        <taxon>Metazoa</taxon>
        <taxon>Chordata</taxon>
        <taxon>Craniata</taxon>
        <taxon>Vertebrata</taxon>
        <taxon>Euteleostomi</taxon>
        <taxon>Lepidosauria</taxon>
        <taxon>Squamata</taxon>
        <taxon>Bifurcata</taxon>
        <taxon>Gekkota</taxon>
        <taxon>Sphaerodactylidae</taxon>
        <taxon>Sphaerodactylus</taxon>
    </lineage>
</organism>
<dbReference type="Proteomes" id="UP000827872">
    <property type="component" value="Linkage Group LG03"/>
</dbReference>
<accession>A0ACB8EGT6</accession>
<evidence type="ECO:0000313" key="1">
    <source>
        <dbReference type="EMBL" id="KAH7991759.1"/>
    </source>
</evidence>
<evidence type="ECO:0000313" key="2">
    <source>
        <dbReference type="Proteomes" id="UP000827872"/>
    </source>
</evidence>
<dbReference type="EMBL" id="CM037616">
    <property type="protein sequence ID" value="KAH7991759.1"/>
    <property type="molecule type" value="Genomic_DNA"/>
</dbReference>
<keyword evidence="2" id="KW-1185">Reference proteome</keyword>